<name>A0A3N2R8E0_9RHOB</name>
<gene>
    <name evidence="2" type="ORF">EAT49_05440</name>
</gene>
<comment type="caution">
    <text evidence="2">The sequence shown here is derived from an EMBL/GenBank/DDBJ whole genome shotgun (WGS) entry which is preliminary data.</text>
</comment>
<evidence type="ECO:0000256" key="1">
    <source>
        <dbReference type="SAM" id="MobiDB-lite"/>
    </source>
</evidence>
<accession>A0A3N2R8E0</accession>
<feature type="region of interest" description="Disordered" evidence="1">
    <location>
        <begin position="1"/>
        <end position="69"/>
    </location>
</feature>
<reference evidence="2 3" key="1">
    <citation type="submission" date="2018-10" db="EMBL/GenBank/DDBJ databases">
        <title>Histidinibacterium lentulum gen. nov., sp. nov., a marine bacterium from the culture broth of Picochlorum sp. 122.</title>
        <authorList>
            <person name="Wang G."/>
        </authorList>
    </citation>
    <scope>NUCLEOTIDE SEQUENCE [LARGE SCALE GENOMIC DNA]</scope>
    <source>
        <strain evidence="2 3">B17</strain>
    </source>
</reference>
<dbReference type="AlphaFoldDB" id="A0A3N2R8E0"/>
<dbReference type="Proteomes" id="UP000268016">
    <property type="component" value="Unassembled WGS sequence"/>
</dbReference>
<feature type="compositionally biased region" description="Low complexity" evidence="1">
    <location>
        <begin position="1"/>
        <end position="14"/>
    </location>
</feature>
<dbReference type="EMBL" id="RDRB01000002">
    <property type="protein sequence ID" value="ROU03740.1"/>
    <property type="molecule type" value="Genomic_DNA"/>
</dbReference>
<proteinExistence type="predicted"/>
<evidence type="ECO:0000313" key="3">
    <source>
        <dbReference type="Proteomes" id="UP000268016"/>
    </source>
</evidence>
<evidence type="ECO:0000313" key="2">
    <source>
        <dbReference type="EMBL" id="ROU03740.1"/>
    </source>
</evidence>
<feature type="compositionally biased region" description="Basic and acidic residues" evidence="1">
    <location>
        <begin position="15"/>
        <end position="24"/>
    </location>
</feature>
<protein>
    <submittedName>
        <fullName evidence="2">Uncharacterized protein</fullName>
    </submittedName>
</protein>
<feature type="compositionally biased region" description="Polar residues" evidence="1">
    <location>
        <begin position="57"/>
        <end position="69"/>
    </location>
</feature>
<sequence>MSRARAAAPAQAEAQRPDSVRQDAAEAMAAEGTNPLDRALREQRRGRPPVPTAQEPHPSQTDQTFVRRT</sequence>
<organism evidence="2 3">
    <name type="scientific">Histidinibacterium lentulum</name>
    <dbReference type="NCBI Taxonomy" id="2480588"/>
    <lineage>
        <taxon>Bacteria</taxon>
        <taxon>Pseudomonadati</taxon>
        <taxon>Pseudomonadota</taxon>
        <taxon>Alphaproteobacteria</taxon>
        <taxon>Rhodobacterales</taxon>
        <taxon>Paracoccaceae</taxon>
        <taxon>Histidinibacterium</taxon>
    </lineage>
</organism>
<keyword evidence="3" id="KW-1185">Reference proteome</keyword>